<keyword evidence="5 12" id="KW-0812">Transmembrane</keyword>
<evidence type="ECO:0000256" key="10">
    <source>
        <dbReference type="ARBA" id="ARBA00034269"/>
    </source>
</evidence>
<dbReference type="Proteomes" id="UP000445000">
    <property type="component" value="Unassembled WGS sequence"/>
</dbReference>
<dbReference type="CDD" id="cd12837">
    <property type="entry name" value="EcCorA-like_u1"/>
    <property type="match status" value="1"/>
</dbReference>
<evidence type="ECO:0000256" key="8">
    <source>
        <dbReference type="ARBA" id="ARBA00023065"/>
    </source>
</evidence>
<comment type="catalytic activity">
    <reaction evidence="10">
        <text>Mg(2+)(in) = Mg(2+)(out)</text>
        <dbReference type="Rhea" id="RHEA:29827"/>
        <dbReference type="ChEBI" id="CHEBI:18420"/>
    </reaction>
</comment>
<organism evidence="13 14">
    <name type="scientific">Steroidobacter agaridevorans</name>
    <dbReference type="NCBI Taxonomy" id="2695856"/>
    <lineage>
        <taxon>Bacteria</taxon>
        <taxon>Pseudomonadati</taxon>
        <taxon>Pseudomonadota</taxon>
        <taxon>Gammaproteobacteria</taxon>
        <taxon>Steroidobacterales</taxon>
        <taxon>Steroidobacteraceae</taxon>
        <taxon>Steroidobacter</taxon>
    </lineage>
</organism>
<dbReference type="SUPFAM" id="SSF143865">
    <property type="entry name" value="CorA soluble domain-like"/>
    <property type="match status" value="1"/>
</dbReference>
<dbReference type="GO" id="GO:0005886">
    <property type="term" value="C:plasma membrane"/>
    <property type="evidence" value="ECO:0007669"/>
    <property type="project" value="UniProtKB-SubCell"/>
</dbReference>
<comment type="caution">
    <text evidence="13">The sequence shown here is derived from an EMBL/GenBank/DDBJ whole genome shotgun (WGS) entry which is preliminary data.</text>
</comment>
<dbReference type="EMBL" id="BLJN01000001">
    <property type="protein sequence ID" value="GFE78149.1"/>
    <property type="molecule type" value="Genomic_DNA"/>
</dbReference>
<keyword evidence="9 12" id="KW-0472">Membrane</keyword>
<protein>
    <submittedName>
        <fullName evidence="13">Magnesium transport protein CorA</fullName>
    </submittedName>
</protein>
<dbReference type="FunFam" id="1.20.58.340:FF:000004">
    <property type="entry name" value="Magnesium transport protein CorA"/>
    <property type="match status" value="1"/>
</dbReference>
<feature type="transmembrane region" description="Helical" evidence="12">
    <location>
        <begin position="268"/>
        <end position="288"/>
    </location>
</feature>
<evidence type="ECO:0000256" key="11">
    <source>
        <dbReference type="ARBA" id="ARBA00045497"/>
    </source>
</evidence>
<evidence type="ECO:0000313" key="14">
    <source>
        <dbReference type="Proteomes" id="UP000445000"/>
    </source>
</evidence>
<feature type="transmembrane region" description="Helical" evidence="12">
    <location>
        <begin position="300"/>
        <end position="321"/>
    </location>
</feature>
<evidence type="ECO:0000256" key="2">
    <source>
        <dbReference type="ARBA" id="ARBA00009765"/>
    </source>
</evidence>
<keyword evidence="3" id="KW-0813">Transport</keyword>
<comment type="similarity">
    <text evidence="2">Belongs to the CorA metal ion transporter (MIT) (TC 1.A.35) family.</text>
</comment>
<evidence type="ECO:0000256" key="12">
    <source>
        <dbReference type="SAM" id="Phobius"/>
    </source>
</evidence>
<reference evidence="14" key="1">
    <citation type="submission" date="2020-01" db="EMBL/GenBank/DDBJ databases">
        <title>'Steroidobacter agaridevorans' sp. nov., agar-degrading bacteria isolated from rhizosphere soils.</title>
        <authorList>
            <person name="Ikenaga M."/>
            <person name="Kataoka M."/>
            <person name="Murouchi A."/>
            <person name="Katsuragi S."/>
            <person name="Sakai M."/>
        </authorList>
    </citation>
    <scope>NUCLEOTIDE SEQUENCE [LARGE SCALE GENOMIC DNA]</scope>
    <source>
        <strain evidence="14">YU21-B</strain>
    </source>
</reference>
<dbReference type="GO" id="GO:0015095">
    <property type="term" value="F:magnesium ion transmembrane transporter activity"/>
    <property type="evidence" value="ECO:0007669"/>
    <property type="project" value="TreeGrafter"/>
</dbReference>
<comment type="subcellular location">
    <subcellularLocation>
        <location evidence="1">Cell membrane</location>
        <topology evidence="1">Multi-pass membrane protein</topology>
    </subcellularLocation>
</comment>
<dbReference type="Gene3D" id="1.20.58.340">
    <property type="entry name" value="Magnesium transport protein CorA, transmembrane region"/>
    <property type="match status" value="1"/>
</dbReference>
<evidence type="ECO:0000256" key="6">
    <source>
        <dbReference type="ARBA" id="ARBA00022842"/>
    </source>
</evidence>
<dbReference type="InterPro" id="IPR045863">
    <property type="entry name" value="CorA_TM1_TM2"/>
</dbReference>
<dbReference type="RefSeq" id="WP_161810083.1">
    <property type="nucleotide sequence ID" value="NZ_BLJN01000001.1"/>
</dbReference>
<accession>A0A829Y4T4</accession>
<evidence type="ECO:0000256" key="7">
    <source>
        <dbReference type="ARBA" id="ARBA00022989"/>
    </source>
</evidence>
<keyword evidence="7 12" id="KW-1133">Transmembrane helix</keyword>
<evidence type="ECO:0000313" key="13">
    <source>
        <dbReference type="EMBL" id="GFE78149.1"/>
    </source>
</evidence>
<name>A0A829Y4T4_9GAMM</name>
<evidence type="ECO:0000256" key="4">
    <source>
        <dbReference type="ARBA" id="ARBA00022475"/>
    </source>
</evidence>
<dbReference type="PANTHER" id="PTHR47685">
    <property type="entry name" value="MAGNESIUM TRANSPORT PROTEIN CORA"/>
    <property type="match status" value="1"/>
</dbReference>
<evidence type="ECO:0000256" key="9">
    <source>
        <dbReference type="ARBA" id="ARBA00023136"/>
    </source>
</evidence>
<dbReference type="GO" id="GO:0015087">
    <property type="term" value="F:cobalt ion transmembrane transporter activity"/>
    <property type="evidence" value="ECO:0007669"/>
    <property type="project" value="TreeGrafter"/>
</dbReference>
<dbReference type="InterPro" id="IPR045861">
    <property type="entry name" value="CorA_cytoplasmic_dom"/>
</dbReference>
<keyword evidence="6" id="KW-0460">Magnesium</keyword>
<dbReference type="InterPro" id="IPR050829">
    <property type="entry name" value="CorA_MIT"/>
</dbReference>
<dbReference type="AlphaFoldDB" id="A0A829Y4T4"/>
<evidence type="ECO:0000256" key="1">
    <source>
        <dbReference type="ARBA" id="ARBA00004651"/>
    </source>
</evidence>
<proteinExistence type="inferred from homology"/>
<evidence type="ECO:0000256" key="5">
    <source>
        <dbReference type="ARBA" id="ARBA00022692"/>
    </source>
</evidence>
<dbReference type="PANTHER" id="PTHR47685:SF1">
    <property type="entry name" value="MAGNESIUM TRANSPORT PROTEIN CORA"/>
    <property type="match status" value="1"/>
</dbReference>
<dbReference type="Gene3D" id="3.30.460.20">
    <property type="entry name" value="CorA soluble domain-like"/>
    <property type="match status" value="1"/>
</dbReference>
<dbReference type="Pfam" id="PF01544">
    <property type="entry name" value="CorA"/>
    <property type="match status" value="1"/>
</dbReference>
<gene>
    <name evidence="13" type="primary">corA1</name>
    <name evidence="13" type="ORF">GCM10011487_01490</name>
</gene>
<sequence length="327" mass="35968">MLNIFVPAAQGLTKVKAGTGDDGPPIPTQAVWVDLLEPTVEEEKLVEASFGIEVPTREEMKEIETSNRLYEDNGALYMTMTVAAQLDTDRPVSMAVTFILAGNRLITNRYMDTKPFQQFIAYAGKHPAACPNAVTILAGLMEAFIERIADVLERVGADLDSVSSNIFARHGNGQPTSRDLRAMIERIGFNGELNSKGRESLVSLGRLLMFVQQSVPGISTEQRDRFHSISRDVLSLSDHASFLGSKVSFLLEATLGLINVEQNNIIKIFSVAAVLFLPPTLIASIYGMNYHLLPDLPGKYSNFFFSIGLMVASMGVTYALFKRKGWL</sequence>
<evidence type="ECO:0000256" key="3">
    <source>
        <dbReference type="ARBA" id="ARBA00022448"/>
    </source>
</evidence>
<keyword evidence="14" id="KW-1185">Reference proteome</keyword>
<keyword evidence="8" id="KW-0406">Ion transport</keyword>
<comment type="function">
    <text evidence="11">Mediates influx of magnesium ions. Alternates between open and closed states. Activated by low cytoplasmic Mg(2+) levels. Inactive when cytoplasmic Mg(2+) levels are high.</text>
</comment>
<dbReference type="GO" id="GO:0015099">
    <property type="term" value="F:nickel cation transmembrane transporter activity"/>
    <property type="evidence" value="ECO:0007669"/>
    <property type="project" value="TreeGrafter"/>
</dbReference>
<keyword evidence="4" id="KW-1003">Cell membrane</keyword>
<dbReference type="SUPFAM" id="SSF144083">
    <property type="entry name" value="Magnesium transport protein CorA, transmembrane region"/>
    <property type="match status" value="1"/>
</dbReference>
<dbReference type="InterPro" id="IPR002523">
    <property type="entry name" value="MgTranspt_CorA/ZnTranspt_ZntB"/>
</dbReference>